<dbReference type="GeneID" id="35600750"/>
<protein>
    <submittedName>
        <fullName evidence="3">Related to alcohol dehydrogenase</fullName>
    </submittedName>
</protein>
<evidence type="ECO:0000256" key="1">
    <source>
        <dbReference type="SAM" id="Phobius"/>
    </source>
</evidence>
<dbReference type="InterPro" id="IPR013154">
    <property type="entry name" value="ADH-like_N"/>
</dbReference>
<dbReference type="SUPFAM" id="SSF51735">
    <property type="entry name" value="NAD(P)-binding Rossmann-fold domains"/>
    <property type="match status" value="1"/>
</dbReference>
<keyword evidence="1" id="KW-1133">Transmembrane helix</keyword>
<keyword evidence="4" id="KW-1185">Reference proteome</keyword>
<dbReference type="FunFam" id="3.40.50.720:FF:000481">
    <property type="entry name" value="Alcohol dehydrogenase, variant"/>
    <property type="match status" value="1"/>
</dbReference>
<sequence length="362" mass="38581">MPKALVIEKVEGKPGKVYYPLKNIEQPTPKPKDNELVVEISAAALNHRDLFIRQALYGAIGFGVPLLADGVGTVTSTGSSAEAKKWQGKRVILNPGHGWKDDADGPENPKGYAILGGTKLNPLGTAAEVLTIDASEVEEAPKHLSNAEAAALPLAGLTAWRALMTKSGQAKPGRNILITGIGGGVAVMALLYGVAAGANIYVSSSSQEKLDKAKALGAKGGVNYKEKGWEKTLLEMLPKERKKLDAIIDGAGGDVIEKGAKLLRDGGIISQYGMTVSPKMTWTMPAVLKNIELRGSTMGSRKEFAELVKFVNEKNLKPLVHRTVQGIDNLKDIDSLFEDMKNGSQLGKLVIEIRPEGAKSKL</sequence>
<dbReference type="OrthoDB" id="449487at2759"/>
<feature type="domain" description="Enoyl reductase (ER)" evidence="2">
    <location>
        <begin position="12"/>
        <end position="351"/>
    </location>
</feature>
<gene>
    <name evidence="3" type="ORF">RCC_05596</name>
</gene>
<dbReference type="AlphaFoldDB" id="A0A2D3UTI3"/>
<dbReference type="PANTHER" id="PTHR45033:SF3">
    <property type="entry name" value="DEHYDROGENASE, PUTATIVE (AFU_ORTHOLOGUE AFUA_2G13270)-RELATED"/>
    <property type="match status" value="1"/>
</dbReference>
<name>A0A2D3UTI3_9PEZI</name>
<dbReference type="CDD" id="cd05188">
    <property type="entry name" value="MDR"/>
    <property type="match status" value="1"/>
</dbReference>
<dbReference type="InterPro" id="IPR011032">
    <property type="entry name" value="GroES-like_sf"/>
</dbReference>
<dbReference type="PANTHER" id="PTHR45033">
    <property type="match status" value="1"/>
</dbReference>
<evidence type="ECO:0000313" key="3">
    <source>
        <dbReference type="EMBL" id="CZT19741.1"/>
    </source>
</evidence>
<feature type="transmembrane region" description="Helical" evidence="1">
    <location>
        <begin position="176"/>
        <end position="202"/>
    </location>
</feature>
<reference evidence="3 4" key="1">
    <citation type="submission" date="2016-03" db="EMBL/GenBank/DDBJ databases">
        <authorList>
            <person name="Ploux O."/>
        </authorList>
    </citation>
    <scope>NUCLEOTIDE SEQUENCE [LARGE SCALE GENOMIC DNA]</scope>
    <source>
        <strain evidence="3 4">URUG2</strain>
    </source>
</reference>
<keyword evidence="1" id="KW-0812">Transmembrane</keyword>
<dbReference type="Pfam" id="PF08240">
    <property type="entry name" value="ADH_N"/>
    <property type="match status" value="1"/>
</dbReference>
<dbReference type="Gene3D" id="3.40.50.720">
    <property type="entry name" value="NAD(P)-binding Rossmann-like Domain"/>
    <property type="match status" value="1"/>
</dbReference>
<evidence type="ECO:0000313" key="4">
    <source>
        <dbReference type="Proteomes" id="UP000225277"/>
    </source>
</evidence>
<organism evidence="3 4">
    <name type="scientific">Ramularia collo-cygni</name>
    <dbReference type="NCBI Taxonomy" id="112498"/>
    <lineage>
        <taxon>Eukaryota</taxon>
        <taxon>Fungi</taxon>
        <taxon>Dikarya</taxon>
        <taxon>Ascomycota</taxon>
        <taxon>Pezizomycotina</taxon>
        <taxon>Dothideomycetes</taxon>
        <taxon>Dothideomycetidae</taxon>
        <taxon>Mycosphaerellales</taxon>
        <taxon>Mycosphaerellaceae</taxon>
        <taxon>Ramularia</taxon>
    </lineage>
</organism>
<proteinExistence type="predicted"/>
<accession>A0A2D3UTI3</accession>
<dbReference type="InterPro" id="IPR036291">
    <property type="entry name" value="NAD(P)-bd_dom_sf"/>
</dbReference>
<dbReference type="InterPro" id="IPR020843">
    <property type="entry name" value="ER"/>
</dbReference>
<evidence type="ECO:0000259" key="2">
    <source>
        <dbReference type="SMART" id="SM00829"/>
    </source>
</evidence>
<dbReference type="GO" id="GO:0016491">
    <property type="term" value="F:oxidoreductase activity"/>
    <property type="evidence" value="ECO:0007669"/>
    <property type="project" value="InterPro"/>
</dbReference>
<dbReference type="Proteomes" id="UP000225277">
    <property type="component" value="Unassembled WGS sequence"/>
</dbReference>
<dbReference type="SUPFAM" id="SSF50129">
    <property type="entry name" value="GroES-like"/>
    <property type="match status" value="1"/>
</dbReference>
<dbReference type="EMBL" id="FJUY01000008">
    <property type="protein sequence ID" value="CZT19741.1"/>
    <property type="molecule type" value="Genomic_DNA"/>
</dbReference>
<dbReference type="Pfam" id="PF00107">
    <property type="entry name" value="ADH_zinc_N"/>
    <property type="match status" value="1"/>
</dbReference>
<dbReference type="Gene3D" id="3.90.180.10">
    <property type="entry name" value="Medium-chain alcohol dehydrogenases, catalytic domain"/>
    <property type="match status" value="1"/>
</dbReference>
<keyword evidence="1" id="KW-0472">Membrane</keyword>
<dbReference type="SMART" id="SM00829">
    <property type="entry name" value="PKS_ER"/>
    <property type="match status" value="1"/>
</dbReference>
<dbReference type="RefSeq" id="XP_023626631.1">
    <property type="nucleotide sequence ID" value="XM_023770863.1"/>
</dbReference>
<dbReference type="InterPro" id="IPR052711">
    <property type="entry name" value="Zinc_ADH-like"/>
</dbReference>
<dbReference type="InterPro" id="IPR013149">
    <property type="entry name" value="ADH-like_C"/>
</dbReference>
<dbReference type="STRING" id="112498.A0A2D3UTI3"/>